<dbReference type="EMBL" id="SNRW01000244">
    <property type="protein sequence ID" value="KAA6402386.1"/>
    <property type="molecule type" value="Genomic_DNA"/>
</dbReference>
<proteinExistence type="predicted"/>
<dbReference type="GO" id="GO:0008270">
    <property type="term" value="F:zinc ion binding"/>
    <property type="evidence" value="ECO:0007669"/>
    <property type="project" value="UniProtKB-KW"/>
</dbReference>
<dbReference type="PANTHER" id="PTHR46151">
    <property type="entry name" value="NEP1-INTERACTING PROTEIN-LIKE 2"/>
    <property type="match status" value="1"/>
</dbReference>
<feature type="compositionally biased region" description="Basic and acidic residues" evidence="7">
    <location>
        <begin position="1"/>
        <end position="10"/>
    </location>
</feature>
<feature type="compositionally biased region" description="Polar residues" evidence="7">
    <location>
        <begin position="439"/>
        <end position="463"/>
    </location>
</feature>
<dbReference type="PROSITE" id="PS50089">
    <property type="entry name" value="ZF_RING_2"/>
    <property type="match status" value="1"/>
</dbReference>
<keyword evidence="4" id="KW-0862">Zinc</keyword>
<feature type="compositionally biased region" description="Basic and acidic residues" evidence="7">
    <location>
        <begin position="300"/>
        <end position="309"/>
    </location>
</feature>
<evidence type="ECO:0000256" key="6">
    <source>
        <dbReference type="PROSITE-ProRule" id="PRU00175"/>
    </source>
</evidence>
<keyword evidence="5" id="KW-0472">Membrane</keyword>
<keyword evidence="3 6" id="KW-0863">Zinc-finger</keyword>
<feature type="compositionally biased region" description="Basic and acidic residues" evidence="7">
    <location>
        <begin position="427"/>
        <end position="436"/>
    </location>
</feature>
<feature type="compositionally biased region" description="Basic and acidic residues" evidence="7">
    <location>
        <begin position="48"/>
        <end position="58"/>
    </location>
</feature>
<feature type="region of interest" description="Disordered" evidence="7">
    <location>
        <begin position="272"/>
        <end position="312"/>
    </location>
</feature>
<dbReference type="PANTHER" id="PTHR46151:SF18">
    <property type="entry name" value="NEP1-INTERACTING PROTEIN-LIKE 2"/>
    <property type="match status" value="1"/>
</dbReference>
<feature type="compositionally biased region" description="Acidic residues" evidence="7">
    <location>
        <begin position="150"/>
        <end position="160"/>
    </location>
</feature>
<dbReference type="Gene3D" id="3.30.40.10">
    <property type="entry name" value="Zinc/RING finger domain, C3HC4 (zinc finger)"/>
    <property type="match status" value="1"/>
</dbReference>
<keyword evidence="2" id="KW-0479">Metal-binding</keyword>
<feature type="compositionally biased region" description="Acidic residues" evidence="7">
    <location>
        <begin position="273"/>
        <end position="286"/>
    </location>
</feature>
<dbReference type="InterPro" id="IPR003903">
    <property type="entry name" value="UIM_dom"/>
</dbReference>
<feature type="compositionally biased region" description="Basic residues" evidence="7">
    <location>
        <begin position="32"/>
        <end position="46"/>
    </location>
</feature>
<feature type="domain" description="RING-type" evidence="8">
    <location>
        <begin position="595"/>
        <end position="637"/>
    </location>
</feature>
<accession>A0A5J4X6K4</accession>
<evidence type="ECO:0000256" key="7">
    <source>
        <dbReference type="SAM" id="MobiDB-lite"/>
    </source>
</evidence>
<gene>
    <name evidence="9" type="ORF">EZS28_002087</name>
</gene>
<dbReference type="GO" id="GO:0016020">
    <property type="term" value="C:membrane"/>
    <property type="evidence" value="ECO:0007669"/>
    <property type="project" value="UniProtKB-SubCell"/>
</dbReference>
<organism evidence="9 10">
    <name type="scientific">Streblomastix strix</name>
    <dbReference type="NCBI Taxonomy" id="222440"/>
    <lineage>
        <taxon>Eukaryota</taxon>
        <taxon>Metamonada</taxon>
        <taxon>Preaxostyla</taxon>
        <taxon>Oxymonadida</taxon>
        <taxon>Streblomastigidae</taxon>
        <taxon>Streblomastix</taxon>
    </lineage>
</organism>
<protein>
    <recommendedName>
        <fullName evidence="8">RING-type domain-containing protein</fullName>
    </recommendedName>
</protein>
<dbReference type="SMART" id="SM00184">
    <property type="entry name" value="RING"/>
    <property type="match status" value="1"/>
</dbReference>
<dbReference type="AlphaFoldDB" id="A0A5J4X6K4"/>
<evidence type="ECO:0000256" key="1">
    <source>
        <dbReference type="ARBA" id="ARBA00004370"/>
    </source>
</evidence>
<evidence type="ECO:0000256" key="5">
    <source>
        <dbReference type="ARBA" id="ARBA00023136"/>
    </source>
</evidence>
<feature type="region of interest" description="Disordered" evidence="7">
    <location>
        <begin position="479"/>
        <end position="505"/>
    </location>
</feature>
<evidence type="ECO:0000256" key="2">
    <source>
        <dbReference type="ARBA" id="ARBA00022723"/>
    </source>
</evidence>
<dbReference type="CDD" id="cd16454">
    <property type="entry name" value="RING-H2_PA-TM-RING"/>
    <property type="match status" value="1"/>
</dbReference>
<dbReference type="PROSITE" id="PS50330">
    <property type="entry name" value="UIM"/>
    <property type="match status" value="1"/>
</dbReference>
<feature type="compositionally biased region" description="Basic residues" evidence="7">
    <location>
        <begin position="376"/>
        <end position="385"/>
    </location>
</feature>
<evidence type="ECO:0000259" key="8">
    <source>
        <dbReference type="PROSITE" id="PS50089"/>
    </source>
</evidence>
<dbReference type="InterPro" id="IPR013083">
    <property type="entry name" value="Znf_RING/FYVE/PHD"/>
</dbReference>
<evidence type="ECO:0000256" key="4">
    <source>
        <dbReference type="ARBA" id="ARBA00022833"/>
    </source>
</evidence>
<comment type="subcellular location">
    <subcellularLocation>
        <location evidence="1">Membrane</location>
    </subcellularLocation>
</comment>
<evidence type="ECO:0000256" key="3">
    <source>
        <dbReference type="ARBA" id="ARBA00022771"/>
    </source>
</evidence>
<dbReference type="InterPro" id="IPR001841">
    <property type="entry name" value="Znf_RING"/>
</dbReference>
<feature type="compositionally biased region" description="Basic and acidic residues" evidence="7">
    <location>
        <begin position="88"/>
        <end position="100"/>
    </location>
</feature>
<feature type="region of interest" description="Disordered" evidence="7">
    <location>
        <begin position="1"/>
        <end position="164"/>
    </location>
</feature>
<dbReference type="OrthoDB" id="8062037at2759"/>
<comment type="caution">
    <text evidence="9">The sequence shown here is derived from an EMBL/GenBank/DDBJ whole genome shotgun (WGS) entry which is preliminary data.</text>
</comment>
<dbReference type="SUPFAM" id="SSF57850">
    <property type="entry name" value="RING/U-box"/>
    <property type="match status" value="1"/>
</dbReference>
<evidence type="ECO:0000313" key="9">
    <source>
        <dbReference type="EMBL" id="KAA6402386.1"/>
    </source>
</evidence>
<reference evidence="9 10" key="1">
    <citation type="submission" date="2019-03" db="EMBL/GenBank/DDBJ databases">
        <title>Single cell metagenomics reveals metabolic interactions within the superorganism composed of flagellate Streblomastix strix and complex community of Bacteroidetes bacteria on its surface.</title>
        <authorList>
            <person name="Treitli S.C."/>
            <person name="Kolisko M."/>
            <person name="Husnik F."/>
            <person name="Keeling P."/>
            <person name="Hampl V."/>
        </authorList>
    </citation>
    <scope>NUCLEOTIDE SEQUENCE [LARGE SCALE GENOMIC DNA]</scope>
    <source>
        <strain evidence="9">ST1C</strain>
    </source>
</reference>
<feature type="region of interest" description="Disordered" evidence="7">
    <location>
        <begin position="370"/>
        <end position="463"/>
    </location>
</feature>
<evidence type="ECO:0000313" key="10">
    <source>
        <dbReference type="Proteomes" id="UP000324800"/>
    </source>
</evidence>
<sequence length="651" mass="73992">MAQKMEKEGNEDQNDGINGIGGNEGRIGLIRGRGRGRGLVRPKAKAKGIMEKDIHNGEIDEQLISKPNINIMPQIDLDNDDEQTENELLQRKNEKEETKQRKNRKQGRNRLIIDDSDSDSDILVMGKQDTSSDDDDEFRLDNKNKLGNNIDDDDDEDDLNDLIFNNNKNNKERKRITKEKKDKDEKDDIFSLLNTSKSINNDLKLNKTTTIARGRGRGRGRGISALTGRSITGWGASYFGMQDNDRSSDDDKSNDDKAHQYNIFDLIGRGISDDEEDDDYSDDEDGNIFNRIGKNKKGRNKEMLKDKQKTTGKPILKKDTLNIPNLNTVQSNRHQMTDEEIEAEEEAELQRAIQLSLELSEKVNNDSIINNEDNKRKKRKKKKKGGLFDAPYIFGQDDSNDSESDSNINYEYNRQQDQDDDIINNKNNDRENKQDKQIPNPQVQQNTTPGNIYNRPPQINNNPIVRQSFSIGIQNPLNQNINRLPEIPPPPKVQPQSKPKPKKQVKPKQAVHQITNFFGVNNVNNTVQAPLLNSYNNNNNNNNKIKIKTEYLGQKEEDVGGMTDIELAKIKSGKVTLKHIQKDDKEDFESVFGECPICFVEISVGNMCTKLTICGHSFHTECIKAWLVKKRSCPKCRAIIDISSSATQAPK</sequence>
<dbReference type="Pfam" id="PF13639">
    <property type="entry name" value="zf-RING_2"/>
    <property type="match status" value="1"/>
</dbReference>
<dbReference type="Proteomes" id="UP000324800">
    <property type="component" value="Unassembled WGS sequence"/>
</dbReference>
<name>A0A5J4X6K4_9EUKA</name>